<reference evidence="3" key="1">
    <citation type="submission" date="2022-08" db="UniProtKB">
        <authorList>
            <consortium name="EnsemblMetazoa"/>
        </authorList>
    </citation>
    <scope>IDENTIFICATION</scope>
    <source>
        <strain evidence="3">05x7-T-G4-1.051#20</strain>
    </source>
</reference>
<organism evidence="3 4">
    <name type="scientific">Magallana gigas</name>
    <name type="common">Pacific oyster</name>
    <name type="synonym">Crassostrea gigas</name>
    <dbReference type="NCBI Taxonomy" id="29159"/>
    <lineage>
        <taxon>Eukaryota</taxon>
        <taxon>Metazoa</taxon>
        <taxon>Spiralia</taxon>
        <taxon>Lophotrochozoa</taxon>
        <taxon>Mollusca</taxon>
        <taxon>Bivalvia</taxon>
        <taxon>Autobranchia</taxon>
        <taxon>Pteriomorphia</taxon>
        <taxon>Ostreida</taxon>
        <taxon>Ostreoidea</taxon>
        <taxon>Ostreidae</taxon>
        <taxon>Magallana</taxon>
    </lineage>
</organism>
<dbReference type="InterPro" id="IPR006571">
    <property type="entry name" value="TLDc_dom"/>
</dbReference>
<accession>A0A8W8M1T0</accession>
<sequence>MDSFRKSGRSTDILTEDDRAQFSSWIGQRSRFELLYKISRDGCSSKTFHQLCDGKGPTVTILYNTDNTAYGGYLSQSWVSSGTHIKDPESFLFTLSYNGVQNRRKFPVTNPKKAAFGHVYFGPSFGDVNETNWSERESPRYQSKLRMESSSDLTTFRDTVTALRDKGSDTYFFNLNGRSDFGSAYQKPTVNMNAINNGHMCVFDLEVYLVKADVQMSSLKGPDLTVILSKAWREPPLWNEQNLQSLKDFVSSYKPLPDMKISEVNILLLRKYRIRNRETKSYLNFRLCDTRGLEEEMSMHLQDMALLLDGHLSDQYKFNPMAHATQRDPGFVLNATFQDKIHCVAFVVDASSIDVLQANVSQKLLHFRSLIVERGIPNVVYLTKLDKVCPLVDEDVRRVYHSQACKQALETAADVIGIPRGHVFPVKNYEKESQLQTNISIMALTAMRQTLVFADDYLEDKYELSQSQQRDRSVCGKRSQQRHRSRGLPGQRMFARRGTAVSLEGLNRVELTSFSKIKGFYCQL</sequence>
<proteinExistence type="predicted"/>
<feature type="domain" description="TLDc" evidence="2">
    <location>
        <begin position="8"/>
        <end position="211"/>
    </location>
</feature>
<dbReference type="PANTHER" id="PTHR14241:SF32">
    <property type="entry name" value="VWFA DOMAIN-CONTAINING PROTEIN-RELATED"/>
    <property type="match status" value="1"/>
</dbReference>
<dbReference type="Pfam" id="PF07534">
    <property type="entry name" value="TLD"/>
    <property type="match status" value="1"/>
</dbReference>
<feature type="region of interest" description="Disordered" evidence="1">
    <location>
        <begin position="469"/>
        <end position="490"/>
    </location>
</feature>
<dbReference type="PANTHER" id="PTHR14241">
    <property type="entry name" value="INTERFERON-INDUCED PROTEIN 44"/>
    <property type="match status" value="1"/>
</dbReference>
<evidence type="ECO:0000256" key="1">
    <source>
        <dbReference type="SAM" id="MobiDB-lite"/>
    </source>
</evidence>
<keyword evidence="4" id="KW-1185">Reference proteome</keyword>
<dbReference type="Proteomes" id="UP000005408">
    <property type="component" value="Unassembled WGS sequence"/>
</dbReference>
<dbReference type="SMART" id="SM00584">
    <property type="entry name" value="TLDc"/>
    <property type="match status" value="1"/>
</dbReference>
<evidence type="ECO:0000259" key="2">
    <source>
        <dbReference type="PROSITE" id="PS51886"/>
    </source>
</evidence>
<evidence type="ECO:0000313" key="4">
    <source>
        <dbReference type="Proteomes" id="UP000005408"/>
    </source>
</evidence>
<protein>
    <recommendedName>
        <fullName evidence="2">TLDc domain-containing protein</fullName>
    </recommendedName>
</protein>
<dbReference type="PROSITE" id="PS51886">
    <property type="entry name" value="TLDC"/>
    <property type="match status" value="1"/>
</dbReference>
<name>A0A8W8M1T0_MAGGI</name>
<dbReference type="AlphaFoldDB" id="A0A8W8M1T0"/>
<evidence type="ECO:0000313" key="3">
    <source>
        <dbReference type="EnsemblMetazoa" id="G31181.4:cds"/>
    </source>
</evidence>
<dbReference type="EnsemblMetazoa" id="G31181.4">
    <property type="protein sequence ID" value="G31181.4:cds"/>
    <property type="gene ID" value="G31181"/>
</dbReference>